<evidence type="ECO:0000313" key="1">
    <source>
        <dbReference type="EMBL" id="MEQ2266045.1"/>
    </source>
</evidence>
<keyword evidence="2" id="KW-1185">Reference proteome</keyword>
<protein>
    <submittedName>
        <fullName evidence="1">Uncharacterized protein</fullName>
    </submittedName>
</protein>
<evidence type="ECO:0000313" key="2">
    <source>
        <dbReference type="Proteomes" id="UP001444071"/>
    </source>
</evidence>
<dbReference type="Proteomes" id="UP001444071">
    <property type="component" value="Unassembled WGS sequence"/>
</dbReference>
<sequence>MEGEFYREFEDDDRGNGWKPLADQIDELQRIWIAHTDSHDVNKVKECLENAVKVTGVDITQPKTPGPFKYRCNRGIKQTQKRIEWVCCIGENVQERQKKRRKIVSV</sequence>
<dbReference type="EMBL" id="JAHRIM010035787">
    <property type="protein sequence ID" value="MEQ2266045.1"/>
    <property type="molecule type" value="Genomic_DNA"/>
</dbReference>
<accession>A0ABV0W9W3</accession>
<proteinExistence type="predicted"/>
<organism evidence="1 2">
    <name type="scientific">Xenotaenia resolanae</name>
    <dbReference type="NCBI Taxonomy" id="208358"/>
    <lineage>
        <taxon>Eukaryota</taxon>
        <taxon>Metazoa</taxon>
        <taxon>Chordata</taxon>
        <taxon>Craniata</taxon>
        <taxon>Vertebrata</taxon>
        <taxon>Euteleostomi</taxon>
        <taxon>Actinopterygii</taxon>
        <taxon>Neopterygii</taxon>
        <taxon>Teleostei</taxon>
        <taxon>Neoteleostei</taxon>
        <taxon>Acanthomorphata</taxon>
        <taxon>Ovalentaria</taxon>
        <taxon>Atherinomorphae</taxon>
        <taxon>Cyprinodontiformes</taxon>
        <taxon>Goodeidae</taxon>
        <taxon>Xenotaenia</taxon>
    </lineage>
</organism>
<comment type="caution">
    <text evidence="1">The sequence shown here is derived from an EMBL/GenBank/DDBJ whole genome shotgun (WGS) entry which is preliminary data.</text>
</comment>
<gene>
    <name evidence="1" type="ORF">XENORESO_017077</name>
</gene>
<reference evidence="1 2" key="1">
    <citation type="submission" date="2021-06" db="EMBL/GenBank/DDBJ databases">
        <authorList>
            <person name="Palmer J.M."/>
        </authorList>
    </citation>
    <scope>NUCLEOTIDE SEQUENCE [LARGE SCALE GENOMIC DNA]</scope>
    <source>
        <strain evidence="1 2">XR_2019</strain>
        <tissue evidence="1">Muscle</tissue>
    </source>
</reference>
<name>A0ABV0W9W3_9TELE</name>